<dbReference type="AlphaFoldDB" id="A0A1Y2HJC9"/>
<evidence type="ECO:0000313" key="1">
    <source>
        <dbReference type="EMBL" id="ORZ34074.1"/>
    </source>
</evidence>
<dbReference type="Proteomes" id="UP000193411">
    <property type="component" value="Unassembled WGS sequence"/>
</dbReference>
<name>A0A1Y2HJC9_9FUNG</name>
<protein>
    <submittedName>
        <fullName evidence="1">Uncharacterized protein</fullName>
    </submittedName>
</protein>
<comment type="caution">
    <text evidence="1">The sequence shown here is derived from an EMBL/GenBank/DDBJ whole genome shotgun (WGS) entry which is preliminary data.</text>
</comment>
<organism evidence="1 2">
    <name type="scientific">Catenaria anguillulae PL171</name>
    <dbReference type="NCBI Taxonomy" id="765915"/>
    <lineage>
        <taxon>Eukaryota</taxon>
        <taxon>Fungi</taxon>
        <taxon>Fungi incertae sedis</taxon>
        <taxon>Blastocladiomycota</taxon>
        <taxon>Blastocladiomycetes</taxon>
        <taxon>Blastocladiales</taxon>
        <taxon>Catenariaceae</taxon>
        <taxon>Catenaria</taxon>
    </lineage>
</organism>
<keyword evidence="2" id="KW-1185">Reference proteome</keyword>
<reference evidence="1 2" key="1">
    <citation type="submission" date="2016-07" db="EMBL/GenBank/DDBJ databases">
        <title>Pervasive Adenine N6-methylation of Active Genes in Fungi.</title>
        <authorList>
            <consortium name="DOE Joint Genome Institute"/>
            <person name="Mondo S.J."/>
            <person name="Dannebaum R.O."/>
            <person name="Kuo R.C."/>
            <person name="Labutti K."/>
            <person name="Haridas S."/>
            <person name="Kuo A."/>
            <person name="Salamov A."/>
            <person name="Ahrendt S.R."/>
            <person name="Lipzen A."/>
            <person name="Sullivan W."/>
            <person name="Andreopoulos W.B."/>
            <person name="Clum A."/>
            <person name="Lindquist E."/>
            <person name="Daum C."/>
            <person name="Ramamoorthy G.K."/>
            <person name="Gryganskyi A."/>
            <person name="Culley D."/>
            <person name="Magnuson J.K."/>
            <person name="James T.Y."/>
            <person name="O'Malley M.A."/>
            <person name="Stajich J.E."/>
            <person name="Spatafora J.W."/>
            <person name="Visel A."/>
            <person name="Grigoriev I.V."/>
        </authorList>
    </citation>
    <scope>NUCLEOTIDE SEQUENCE [LARGE SCALE GENOMIC DNA]</scope>
    <source>
        <strain evidence="1 2">PL171</strain>
    </source>
</reference>
<proteinExistence type="predicted"/>
<gene>
    <name evidence="1" type="ORF">BCR44DRAFT_1182263</name>
</gene>
<dbReference type="EMBL" id="MCFL01000031">
    <property type="protein sequence ID" value="ORZ34074.1"/>
    <property type="molecule type" value="Genomic_DNA"/>
</dbReference>
<sequence length="232" mass="25924">MVFLLTTWSLKHKASLPCPIIFFTMRTSSLLRIDHPDGILGEPFTSILITPHSNLGSRPELPALHGEAAIVTLQDAIKFMHPAIIAMNEVSVVGEAFVEWACWMRVQTRQAYQSTVVLSVDDLTQSLVFFMENHVAESWTCPWFALDKASGAVTTTTGLWSMADLVCVLFSEDIEQKVRAILMAYLVPGDKTIPSFNGVRAAFPLARDGRIANLWHFDWFAHCNPLVSFSRL</sequence>
<evidence type="ECO:0000313" key="2">
    <source>
        <dbReference type="Proteomes" id="UP000193411"/>
    </source>
</evidence>
<accession>A0A1Y2HJC9</accession>